<dbReference type="AlphaFoldDB" id="N1PMU1"/>
<sequence>MYDQSATGVLVDKKELPVPDYGHTPKHVATRDDHDGNVIPIWLAMQDLVKKGETIAIASVSNSSIQELEELLPSSSDIPVSCKQICSCVFRCSIQSGVSMEYLRRRSCGGPHAKQRLPASESVGRQVCCPRTSSSDMSSSCIDIDNVGARASTHIL</sequence>
<reference evidence="2" key="1">
    <citation type="journal article" date="2012" name="PLoS Genet.">
        <title>The genomes of the fungal plant pathogens Cladosporium fulvum and Dothistroma septosporum reveal adaptation to different hosts and lifestyles but also signatures of common ancestry.</title>
        <authorList>
            <person name="de Wit P.J.G.M."/>
            <person name="van der Burgt A."/>
            <person name="Oekmen B."/>
            <person name="Stergiopoulos I."/>
            <person name="Abd-Elsalam K.A."/>
            <person name="Aerts A.L."/>
            <person name="Bahkali A.H."/>
            <person name="Beenen H.G."/>
            <person name="Chettri P."/>
            <person name="Cox M.P."/>
            <person name="Datema E."/>
            <person name="de Vries R.P."/>
            <person name="Dhillon B."/>
            <person name="Ganley A.R."/>
            <person name="Griffiths S.A."/>
            <person name="Guo Y."/>
            <person name="Hamelin R.C."/>
            <person name="Henrissat B."/>
            <person name="Kabir M.S."/>
            <person name="Jashni M.K."/>
            <person name="Kema G."/>
            <person name="Klaubauf S."/>
            <person name="Lapidus A."/>
            <person name="Levasseur A."/>
            <person name="Lindquist E."/>
            <person name="Mehrabi R."/>
            <person name="Ohm R.A."/>
            <person name="Owen T.J."/>
            <person name="Salamov A."/>
            <person name="Schwelm A."/>
            <person name="Schijlen E."/>
            <person name="Sun H."/>
            <person name="van den Burg H.A."/>
            <person name="van Ham R.C.H.J."/>
            <person name="Zhang S."/>
            <person name="Goodwin S.B."/>
            <person name="Grigoriev I.V."/>
            <person name="Collemare J."/>
            <person name="Bradshaw R.E."/>
        </authorList>
    </citation>
    <scope>NUCLEOTIDE SEQUENCE [LARGE SCALE GENOMIC DNA]</scope>
    <source>
        <strain evidence="2">NZE10 / CBS 128990</strain>
    </source>
</reference>
<protein>
    <submittedName>
        <fullName evidence="1">Uncharacterized protein</fullName>
    </submittedName>
</protein>
<name>N1PMU1_DOTSN</name>
<dbReference type="HOGENOM" id="CLU_1686533_0_0_1"/>
<reference evidence="1 2" key="2">
    <citation type="journal article" date="2012" name="PLoS Pathog.">
        <title>Diverse lifestyles and strategies of plant pathogenesis encoded in the genomes of eighteen Dothideomycetes fungi.</title>
        <authorList>
            <person name="Ohm R.A."/>
            <person name="Feau N."/>
            <person name="Henrissat B."/>
            <person name="Schoch C.L."/>
            <person name="Horwitz B.A."/>
            <person name="Barry K.W."/>
            <person name="Condon B.J."/>
            <person name="Copeland A.C."/>
            <person name="Dhillon B."/>
            <person name="Glaser F."/>
            <person name="Hesse C.N."/>
            <person name="Kosti I."/>
            <person name="LaButti K."/>
            <person name="Lindquist E.A."/>
            <person name="Lucas S."/>
            <person name="Salamov A.A."/>
            <person name="Bradshaw R.E."/>
            <person name="Ciuffetti L."/>
            <person name="Hamelin R.C."/>
            <person name="Kema G.H.J."/>
            <person name="Lawrence C."/>
            <person name="Scott J.A."/>
            <person name="Spatafora J.W."/>
            <person name="Turgeon B.G."/>
            <person name="de Wit P.J.G.M."/>
            <person name="Zhong S."/>
            <person name="Goodwin S.B."/>
            <person name="Grigoriev I.V."/>
        </authorList>
    </citation>
    <scope>NUCLEOTIDE SEQUENCE [LARGE SCALE GENOMIC DNA]</scope>
    <source>
        <strain evidence="2">NZE10 / CBS 128990</strain>
    </source>
</reference>
<accession>N1PMU1</accession>
<dbReference type="STRING" id="675120.N1PMU1"/>
<gene>
    <name evidence="1" type="ORF">DOTSEDRAFT_35092</name>
</gene>
<dbReference type="EMBL" id="KB446539">
    <property type="protein sequence ID" value="EME44717.1"/>
    <property type="molecule type" value="Genomic_DNA"/>
</dbReference>
<proteinExistence type="predicted"/>
<evidence type="ECO:0000313" key="2">
    <source>
        <dbReference type="Proteomes" id="UP000016933"/>
    </source>
</evidence>
<dbReference type="Proteomes" id="UP000016933">
    <property type="component" value="Unassembled WGS sequence"/>
</dbReference>
<evidence type="ECO:0000313" key="1">
    <source>
        <dbReference type="EMBL" id="EME44717.1"/>
    </source>
</evidence>
<organism evidence="1 2">
    <name type="scientific">Dothistroma septosporum (strain NZE10 / CBS 128990)</name>
    <name type="common">Red band needle blight fungus</name>
    <name type="synonym">Mycosphaerella pini</name>
    <dbReference type="NCBI Taxonomy" id="675120"/>
    <lineage>
        <taxon>Eukaryota</taxon>
        <taxon>Fungi</taxon>
        <taxon>Dikarya</taxon>
        <taxon>Ascomycota</taxon>
        <taxon>Pezizomycotina</taxon>
        <taxon>Dothideomycetes</taxon>
        <taxon>Dothideomycetidae</taxon>
        <taxon>Mycosphaerellales</taxon>
        <taxon>Mycosphaerellaceae</taxon>
        <taxon>Dothistroma</taxon>
    </lineage>
</organism>
<keyword evidence="2" id="KW-1185">Reference proteome</keyword>